<feature type="transmembrane region" description="Helical" evidence="6">
    <location>
        <begin position="307"/>
        <end position="326"/>
    </location>
</feature>
<dbReference type="GO" id="GO:0022857">
    <property type="term" value="F:transmembrane transporter activity"/>
    <property type="evidence" value="ECO:0007669"/>
    <property type="project" value="InterPro"/>
</dbReference>
<dbReference type="PANTHER" id="PTHR43791">
    <property type="entry name" value="PERMEASE-RELATED"/>
    <property type="match status" value="1"/>
</dbReference>
<dbReference type="STRING" id="1777143.AWB82_03254"/>
<dbReference type="OrthoDB" id="9773957at2"/>
<evidence type="ECO:0000256" key="6">
    <source>
        <dbReference type="SAM" id="Phobius"/>
    </source>
</evidence>
<feature type="transmembrane region" description="Helical" evidence="6">
    <location>
        <begin position="145"/>
        <end position="168"/>
    </location>
</feature>
<comment type="caution">
    <text evidence="8">The sequence shown here is derived from an EMBL/GenBank/DDBJ whole genome shotgun (WGS) entry which is preliminary data.</text>
</comment>
<dbReference type="InterPro" id="IPR000849">
    <property type="entry name" value="Sugar_P_transporter"/>
</dbReference>
<name>A0A158AYQ3_9BURK</name>
<dbReference type="InterPro" id="IPR036259">
    <property type="entry name" value="MFS_trans_sf"/>
</dbReference>
<dbReference type="SUPFAM" id="SSF103473">
    <property type="entry name" value="MFS general substrate transporter"/>
    <property type="match status" value="1"/>
</dbReference>
<dbReference type="RefSeq" id="WP_086968866.1">
    <property type="nucleotide sequence ID" value="NZ_FCOJ02000021.1"/>
</dbReference>
<dbReference type="InterPro" id="IPR011701">
    <property type="entry name" value="MFS"/>
</dbReference>
<gene>
    <name evidence="8" type="ORF">AWB82_03254</name>
</gene>
<dbReference type="InterPro" id="IPR020846">
    <property type="entry name" value="MFS_dom"/>
</dbReference>
<evidence type="ECO:0000256" key="5">
    <source>
        <dbReference type="ARBA" id="ARBA00023136"/>
    </source>
</evidence>
<keyword evidence="3 6" id="KW-0812">Transmembrane</keyword>
<keyword evidence="2" id="KW-0813">Transport</keyword>
<dbReference type="Proteomes" id="UP000054596">
    <property type="component" value="Unassembled WGS sequence"/>
</dbReference>
<feature type="transmembrane region" description="Helical" evidence="6">
    <location>
        <begin position="56"/>
        <end position="79"/>
    </location>
</feature>
<feature type="transmembrane region" description="Helical" evidence="6">
    <location>
        <begin position="17"/>
        <end position="36"/>
    </location>
</feature>
<feature type="transmembrane region" description="Helical" evidence="6">
    <location>
        <begin position="273"/>
        <end position="295"/>
    </location>
</feature>
<feature type="domain" description="Major facilitator superfamily (MFS) profile" evidence="7">
    <location>
        <begin position="20"/>
        <end position="424"/>
    </location>
</feature>
<dbReference type="CDD" id="cd17319">
    <property type="entry name" value="MFS_ExuT_GudP_like"/>
    <property type="match status" value="1"/>
</dbReference>
<organism evidence="8 9">
    <name type="scientific">Caballeronia glebae</name>
    <dbReference type="NCBI Taxonomy" id="1777143"/>
    <lineage>
        <taxon>Bacteria</taxon>
        <taxon>Pseudomonadati</taxon>
        <taxon>Pseudomonadota</taxon>
        <taxon>Betaproteobacteria</taxon>
        <taxon>Burkholderiales</taxon>
        <taxon>Burkholderiaceae</taxon>
        <taxon>Caballeronia</taxon>
    </lineage>
</organism>
<proteinExistence type="predicted"/>
<keyword evidence="9" id="KW-1185">Reference proteome</keyword>
<evidence type="ECO:0000259" key="7">
    <source>
        <dbReference type="PROSITE" id="PS50850"/>
    </source>
</evidence>
<feature type="transmembrane region" description="Helical" evidence="6">
    <location>
        <begin position="111"/>
        <end position="133"/>
    </location>
</feature>
<protein>
    <submittedName>
        <fullName evidence="8">Major facilitator transporter</fullName>
    </submittedName>
</protein>
<dbReference type="GO" id="GO:0016020">
    <property type="term" value="C:membrane"/>
    <property type="evidence" value="ECO:0007669"/>
    <property type="project" value="UniProtKB-SubCell"/>
</dbReference>
<accession>A0A158AYQ3</accession>
<feature type="transmembrane region" description="Helical" evidence="6">
    <location>
        <begin position="332"/>
        <end position="356"/>
    </location>
</feature>
<evidence type="ECO:0000256" key="2">
    <source>
        <dbReference type="ARBA" id="ARBA00022448"/>
    </source>
</evidence>
<evidence type="ECO:0000256" key="3">
    <source>
        <dbReference type="ARBA" id="ARBA00022692"/>
    </source>
</evidence>
<evidence type="ECO:0000313" key="8">
    <source>
        <dbReference type="EMBL" id="SAK62984.1"/>
    </source>
</evidence>
<evidence type="ECO:0000256" key="4">
    <source>
        <dbReference type="ARBA" id="ARBA00022989"/>
    </source>
</evidence>
<dbReference type="EMBL" id="FCOJ02000021">
    <property type="protein sequence ID" value="SAK62984.1"/>
    <property type="molecule type" value="Genomic_DNA"/>
</dbReference>
<feature type="transmembrane region" description="Helical" evidence="6">
    <location>
        <begin position="174"/>
        <end position="194"/>
    </location>
</feature>
<keyword evidence="5 6" id="KW-0472">Membrane</keyword>
<evidence type="ECO:0000256" key="1">
    <source>
        <dbReference type="ARBA" id="ARBA00004141"/>
    </source>
</evidence>
<feature type="transmembrane region" description="Helical" evidence="6">
    <location>
        <begin position="240"/>
        <end position="261"/>
    </location>
</feature>
<comment type="subcellular location">
    <subcellularLocation>
        <location evidence="1">Membrane</location>
        <topology evidence="1">Multi-pass membrane protein</topology>
    </subcellularLocation>
</comment>
<feature type="transmembrane region" description="Helical" evidence="6">
    <location>
        <begin position="402"/>
        <end position="419"/>
    </location>
</feature>
<feature type="transmembrane region" description="Helical" evidence="6">
    <location>
        <begin position="368"/>
        <end position="390"/>
    </location>
</feature>
<reference evidence="8" key="1">
    <citation type="submission" date="2016-01" db="EMBL/GenBank/DDBJ databases">
        <authorList>
            <person name="Peeters C."/>
        </authorList>
    </citation>
    <scope>NUCLEOTIDE SEQUENCE [LARGE SCALE GENOMIC DNA]</scope>
    <source>
        <strain evidence="8">LMG 29325</strain>
    </source>
</reference>
<dbReference type="Gene3D" id="1.20.1250.20">
    <property type="entry name" value="MFS general substrate transporter like domains"/>
    <property type="match status" value="2"/>
</dbReference>
<dbReference type="PROSITE" id="PS50850">
    <property type="entry name" value="MFS"/>
    <property type="match status" value="1"/>
</dbReference>
<dbReference type="PANTHER" id="PTHR43791:SF36">
    <property type="entry name" value="TRANSPORTER, PUTATIVE (AFU_ORTHOLOGUE AFUA_6G08340)-RELATED"/>
    <property type="match status" value="1"/>
</dbReference>
<dbReference type="Pfam" id="PF07690">
    <property type="entry name" value="MFS_1"/>
    <property type="match status" value="1"/>
</dbReference>
<dbReference type="AlphaFoldDB" id="A0A158AYQ3"/>
<keyword evidence="4 6" id="KW-1133">Transmembrane helix</keyword>
<feature type="transmembrane region" description="Helical" evidence="6">
    <location>
        <begin position="86"/>
        <end position="105"/>
    </location>
</feature>
<evidence type="ECO:0000313" key="9">
    <source>
        <dbReference type="Proteomes" id="UP000054596"/>
    </source>
</evidence>
<dbReference type="PIRSF" id="PIRSF002808">
    <property type="entry name" value="Hexose_phosphate_transp"/>
    <property type="match status" value="1"/>
</dbReference>
<sequence length="441" mass="47704">MNANTGIPLSDTLKKRWLIIMPAAFIMYMISFFDRVNVGMALPHITKEMGLTSVQAGWIGGAFAWGYIVTQLLAGILALRLGPRKLIGICLVLFGCIAMFTGFARTFEELLAIRFVLGLAEGPIYAATSMLLAQWFLKPERGRAFGVWNLSVAAGGFLAGPISAAVLAHHNWRVMMVVEGLPAVLFCIVWFFAIPRSLEAARWLSAPDRKTIENSLAEEQATHADREVDSWATIFKEPSVWMLLIGFACSQIILYGLTLWLPTIFKSDNRISGMMVGVLSGAPFVMSMLGIYYITSRSDKHGQERRWHAAVPMIVSGVCLCVLASVSAQLLYVQIALILAIGFMLKMPTPLISSYLTEILPLRKAVPAVGIVIGGGSFLGQFLGPLIVGYTKSLSPGFGPSFVALGVAGVVGGALLLAARSGAKRKKEAIGHAELAREQRG</sequence>